<accession>A0A7U2ENK7</accession>
<reference evidence="2" key="1">
    <citation type="journal article" date="2021" name="BMC Genomics">
        <title>Chromosome-level genome assembly and manually-curated proteome of model necrotroph Parastagonospora nodorum Sn15 reveals a genome-wide trove of candidate effector homologs, and redundancy of virulence-related functions within an accessory chromosome.</title>
        <authorList>
            <person name="Bertazzoni S."/>
            <person name="Jones D.A.B."/>
            <person name="Phan H.T."/>
            <person name="Tan K.-C."/>
            <person name="Hane J.K."/>
        </authorList>
    </citation>
    <scope>NUCLEOTIDE SEQUENCE [LARGE SCALE GENOMIC DNA]</scope>
    <source>
        <strain evidence="2">SN15 / ATCC MYA-4574 / FGSC 10173)</strain>
    </source>
</reference>
<proteinExistence type="predicted"/>
<keyword evidence="2" id="KW-1185">Reference proteome</keyword>
<name>A0A7U2ENK7_PHANO</name>
<dbReference type="Proteomes" id="UP000663193">
    <property type="component" value="Chromosome 1"/>
</dbReference>
<dbReference type="EMBL" id="CP069023">
    <property type="protein sequence ID" value="QRC90144.1"/>
    <property type="molecule type" value="Genomic_DNA"/>
</dbReference>
<evidence type="ECO:0000313" key="2">
    <source>
        <dbReference type="Proteomes" id="UP000663193"/>
    </source>
</evidence>
<gene>
    <name evidence="1" type="ORF">JI435_400260</name>
</gene>
<evidence type="ECO:0000313" key="1">
    <source>
        <dbReference type="EMBL" id="QRC90144.1"/>
    </source>
</evidence>
<sequence>MFVGQLDQAMTSVNVRSCQVRVLFPQCDRQRRCSGWPERCSWYPKRCSGREQDTPKLLQFKLVGGCACTKKTVKVAVKKRKAGRKAA</sequence>
<protein>
    <submittedName>
        <fullName evidence="1">Uncharacterized protein</fullName>
    </submittedName>
</protein>
<dbReference type="AlphaFoldDB" id="A0A7U2ENK7"/>
<dbReference type="VEuPathDB" id="FungiDB:JI435_400260"/>
<organism evidence="1 2">
    <name type="scientific">Phaeosphaeria nodorum (strain SN15 / ATCC MYA-4574 / FGSC 10173)</name>
    <name type="common">Glume blotch fungus</name>
    <name type="synonym">Parastagonospora nodorum</name>
    <dbReference type="NCBI Taxonomy" id="321614"/>
    <lineage>
        <taxon>Eukaryota</taxon>
        <taxon>Fungi</taxon>
        <taxon>Dikarya</taxon>
        <taxon>Ascomycota</taxon>
        <taxon>Pezizomycotina</taxon>
        <taxon>Dothideomycetes</taxon>
        <taxon>Pleosporomycetidae</taxon>
        <taxon>Pleosporales</taxon>
        <taxon>Pleosporineae</taxon>
        <taxon>Phaeosphaeriaceae</taxon>
        <taxon>Parastagonospora</taxon>
    </lineage>
</organism>